<dbReference type="CDD" id="cd01309">
    <property type="entry name" value="Met_dep_hydrolase_C"/>
    <property type="match status" value="1"/>
</dbReference>
<dbReference type="DNASU" id="3522809"/>
<dbReference type="Proteomes" id="UP000000547">
    <property type="component" value="Chromosome"/>
</dbReference>
<protein>
    <submittedName>
        <fullName evidence="5">Amidohydrolase family protein</fullName>
    </submittedName>
</protein>
<organism evidence="5 6">
    <name type="scientific">Colwellia psychrerythraea (strain 34H / ATCC BAA-681)</name>
    <name type="common">Vibrio psychroerythus</name>
    <dbReference type="NCBI Taxonomy" id="167879"/>
    <lineage>
        <taxon>Bacteria</taxon>
        <taxon>Pseudomonadati</taxon>
        <taxon>Pseudomonadota</taxon>
        <taxon>Gammaproteobacteria</taxon>
        <taxon>Alteromonadales</taxon>
        <taxon>Colwelliaceae</taxon>
        <taxon>Colwellia</taxon>
    </lineage>
</organism>
<evidence type="ECO:0000313" key="5">
    <source>
        <dbReference type="EMBL" id="AAZ28549.1"/>
    </source>
</evidence>
<proteinExistence type="inferred from homology"/>
<dbReference type="AlphaFoldDB" id="Q47Y22"/>
<dbReference type="KEGG" id="cps:CPS_3630"/>
<evidence type="ECO:0000256" key="1">
    <source>
        <dbReference type="ARBA" id="ARBA00006745"/>
    </source>
</evidence>
<dbReference type="SUPFAM" id="SSF51338">
    <property type="entry name" value="Composite domain of metallo-dependent hydrolases"/>
    <property type="match status" value="1"/>
</dbReference>
<dbReference type="EMBL" id="CP000083">
    <property type="protein sequence ID" value="AAZ28549.1"/>
    <property type="molecule type" value="Genomic_DNA"/>
</dbReference>
<dbReference type="GO" id="GO:0016810">
    <property type="term" value="F:hydrolase activity, acting on carbon-nitrogen (but not peptide) bonds"/>
    <property type="evidence" value="ECO:0007669"/>
    <property type="project" value="InterPro"/>
</dbReference>
<dbReference type="InterPro" id="IPR050287">
    <property type="entry name" value="MTA/SAH_deaminase"/>
</dbReference>
<dbReference type="InterPro" id="IPR011059">
    <property type="entry name" value="Metal-dep_hydrolase_composite"/>
</dbReference>
<comment type="similarity">
    <text evidence="1">Belongs to the metallo-dependent hydrolases superfamily. ATZ/TRZ family.</text>
</comment>
<feature type="region of interest" description="Disordered" evidence="3">
    <location>
        <begin position="506"/>
        <end position="525"/>
    </location>
</feature>
<dbReference type="InterPro" id="IPR006680">
    <property type="entry name" value="Amidohydro-rel"/>
</dbReference>
<sequence>MLKTSLPRNLVTLDSYNKPIQKPISQPISQFISKKTTFTLLTTTMLSLGLTACLPNEKQDAKVVINKNPYPSTYQALPSESTLLTNATILTGTGERINNGDILLVNGKVTQVGNNLSVEQATVIDMKGKWITPGIIDVHSHLGVYPNPEVESHSDGNEMTSPNTSEVWAEHSVWPQDPAFQAARAGGITSLQILPGSANLFGGRGVTLRNVPSETMQGMKFSGAPYGLKMACGENPKRVYGSRKVLPSTRMGNVAGYRSAWLAATEYKRDWDKYDSDYSAGKNPDAPKRDLALDTLMGVLDGEILIHNHCYKAEEMAVMIDLGNEFNYHSGTFHHAIEGYKVADLLAANGNCAAMWPDWWGFKMEAYDMVEENVAIVDAVKNSCAVVHSDSATTIQRLNQEAAKVMYRANENGFALKEEDAIKWITANAAKSLGINDEVGSLEAGKNADVVVWNMNPFSVYAQAEQVFIDGAKVYDRFDDKYQAKSDFLLGQQLDNHVSKVVTQLEKKSATNPATHPAIKPANKK</sequence>
<keyword evidence="2 5" id="KW-0378">Hydrolase</keyword>
<feature type="domain" description="Amidohydrolase-related" evidence="4">
    <location>
        <begin position="389"/>
        <end position="471"/>
    </location>
</feature>
<evidence type="ECO:0000313" key="6">
    <source>
        <dbReference type="Proteomes" id="UP000000547"/>
    </source>
</evidence>
<evidence type="ECO:0000259" key="4">
    <source>
        <dbReference type="Pfam" id="PF01979"/>
    </source>
</evidence>
<dbReference type="InterPro" id="IPR032466">
    <property type="entry name" value="Metal_Hydrolase"/>
</dbReference>
<dbReference type="PANTHER" id="PTHR43794">
    <property type="entry name" value="AMINOHYDROLASE SSNA-RELATED"/>
    <property type="match status" value="1"/>
</dbReference>
<evidence type="ECO:0000256" key="3">
    <source>
        <dbReference type="SAM" id="MobiDB-lite"/>
    </source>
</evidence>
<dbReference type="STRING" id="167879.CPS_3630"/>
<evidence type="ECO:0000256" key="2">
    <source>
        <dbReference type="ARBA" id="ARBA00022801"/>
    </source>
</evidence>
<accession>Q47Y22</accession>
<dbReference type="SUPFAM" id="SSF51556">
    <property type="entry name" value="Metallo-dependent hydrolases"/>
    <property type="match status" value="1"/>
</dbReference>
<dbReference type="Gene3D" id="2.30.40.10">
    <property type="entry name" value="Urease, subunit C, domain 1"/>
    <property type="match status" value="1"/>
</dbReference>
<name>Q47Y22_COLP3</name>
<dbReference type="PANTHER" id="PTHR43794:SF11">
    <property type="entry name" value="AMIDOHYDROLASE-RELATED DOMAIN-CONTAINING PROTEIN"/>
    <property type="match status" value="1"/>
</dbReference>
<dbReference type="Gene3D" id="3.20.20.140">
    <property type="entry name" value="Metal-dependent hydrolases"/>
    <property type="match status" value="1"/>
</dbReference>
<dbReference type="Pfam" id="PF01979">
    <property type="entry name" value="Amidohydro_1"/>
    <property type="match status" value="1"/>
</dbReference>
<dbReference type="HOGENOM" id="CLU_046987_0_0_6"/>
<reference evidence="5" key="1">
    <citation type="journal article" date="2005" name="Proc. Natl. Acad. Sci. U.S.A.">
        <title>The psychrophilic lifestyle as revealed by the genome sequence of Colwellia psychrerythraea 34H through genomic and proteomic analyses.</title>
        <authorList>
            <person name="Methe B.A."/>
            <person name="Nelson K.E."/>
            <person name="Deming J.W."/>
            <person name="Momen B."/>
            <person name="Melamud E."/>
            <person name="Zhang X."/>
            <person name="Moult J."/>
            <person name="Madupu R."/>
            <person name="Nelson W.C."/>
            <person name="Dodson R.J."/>
            <person name="Brinkac L.M."/>
            <person name="Daugherty S.C."/>
            <person name="Durkin A.S."/>
            <person name="DeBoy R.T."/>
            <person name="Kolonay J.F."/>
            <person name="Sullivan S.A."/>
            <person name="Zhou L."/>
            <person name="Davidsen T.M."/>
            <person name="Wu M."/>
            <person name="Huston A.L."/>
            <person name="Lewis M."/>
            <person name="Weaver B."/>
            <person name="Weidman J.F."/>
            <person name="Khouri H."/>
            <person name="Utterback T.R."/>
            <person name="Feldblyum T.V."/>
            <person name="Fraser C.M."/>
        </authorList>
    </citation>
    <scope>NUCLEOTIDE SEQUENCE [LARGE SCALE GENOMIC DNA]</scope>
    <source>
        <strain evidence="5">34H</strain>
    </source>
</reference>
<gene>
    <name evidence="5" type="ordered locus">CPS_3630</name>
</gene>